<organism evidence="1 2">
    <name type="scientific">Vararia minispora EC-137</name>
    <dbReference type="NCBI Taxonomy" id="1314806"/>
    <lineage>
        <taxon>Eukaryota</taxon>
        <taxon>Fungi</taxon>
        <taxon>Dikarya</taxon>
        <taxon>Basidiomycota</taxon>
        <taxon>Agaricomycotina</taxon>
        <taxon>Agaricomycetes</taxon>
        <taxon>Russulales</taxon>
        <taxon>Lachnocladiaceae</taxon>
        <taxon>Vararia</taxon>
    </lineage>
</organism>
<comment type="caution">
    <text evidence="1">The sequence shown here is derived from an EMBL/GenBank/DDBJ whole genome shotgun (WGS) entry which is preliminary data.</text>
</comment>
<sequence>MSARAGGLYGGIHFSSSKSFIAGNQPPTQPSAPSTTTTSVTAPYASEEKLAAAASDAAPAPDAAKAPAAWSAALAFAPVKKKSKAAPLKPALAAFSTVGTVNAPPVLSATAVVAAPPTLIERPKEEEKVQEVQKTGWGKKVKPPSMVLDEDVNGYKASRKRRAGGGGGGGGKKNKKNKHALQQLAVWDPHEQYDPQRPNDYGEYKIWKRREREERLERYRMEHFERKRARRDSSGSACSDSDSDRPRKAGRHDDGEDRWRPDNDDWDRQRGLGSATTLAPRAPTDTAMTGDEAYQRRLAMSAPAPPPSTETGDDAYQRRLAMSQPRPQPQDESAEDAYARRATISAQAPIAPLVQSSFQPQPPPSRSQSPPSAPQAVPFSSEPPPFPPQHHPSPPPSPPSFTGDYNPFAPRDVPPPPPPPAAVKDAFEARVQNSRNAAAAIAAKLAALAPGPSVPSPLPASAATEGFTTNQPDSRNFAERMMAKWGHKDGQGLGADGSGIVHALTVEQIQASKSKKQQQQQQQQQRPKQKMGGAGGAGMGRIVDANAEVKEREDVARFGRPSRVIVLTNMVDVEDVNDGDLREEIGDECAKNGTVERVLVHAVQPPPADPTDAVRVFVHFAGPAGAWKTVRDLDGRFFGGRTVRARYFDEALFTRFELDGALE</sequence>
<accession>A0ACB8QL61</accession>
<evidence type="ECO:0000313" key="1">
    <source>
        <dbReference type="EMBL" id="KAI0032328.1"/>
    </source>
</evidence>
<reference evidence="1" key="2">
    <citation type="journal article" date="2022" name="New Phytol.">
        <title>Evolutionary transition to the ectomycorrhizal habit in the genomes of a hyperdiverse lineage of mushroom-forming fungi.</title>
        <authorList>
            <person name="Looney B."/>
            <person name="Miyauchi S."/>
            <person name="Morin E."/>
            <person name="Drula E."/>
            <person name="Courty P.E."/>
            <person name="Kohler A."/>
            <person name="Kuo A."/>
            <person name="LaButti K."/>
            <person name="Pangilinan J."/>
            <person name="Lipzen A."/>
            <person name="Riley R."/>
            <person name="Andreopoulos W."/>
            <person name="He G."/>
            <person name="Johnson J."/>
            <person name="Nolan M."/>
            <person name="Tritt A."/>
            <person name="Barry K.W."/>
            <person name="Grigoriev I.V."/>
            <person name="Nagy L.G."/>
            <person name="Hibbett D."/>
            <person name="Henrissat B."/>
            <person name="Matheny P.B."/>
            <person name="Labbe J."/>
            <person name="Martin F.M."/>
        </authorList>
    </citation>
    <scope>NUCLEOTIDE SEQUENCE</scope>
    <source>
        <strain evidence="1">EC-137</strain>
    </source>
</reference>
<evidence type="ECO:0000313" key="2">
    <source>
        <dbReference type="Proteomes" id="UP000814128"/>
    </source>
</evidence>
<dbReference type="Proteomes" id="UP000814128">
    <property type="component" value="Unassembled WGS sequence"/>
</dbReference>
<proteinExistence type="predicted"/>
<reference evidence="1" key="1">
    <citation type="submission" date="2021-02" db="EMBL/GenBank/DDBJ databases">
        <authorList>
            <consortium name="DOE Joint Genome Institute"/>
            <person name="Ahrendt S."/>
            <person name="Looney B.P."/>
            <person name="Miyauchi S."/>
            <person name="Morin E."/>
            <person name="Drula E."/>
            <person name="Courty P.E."/>
            <person name="Chicoki N."/>
            <person name="Fauchery L."/>
            <person name="Kohler A."/>
            <person name="Kuo A."/>
            <person name="Labutti K."/>
            <person name="Pangilinan J."/>
            <person name="Lipzen A."/>
            <person name="Riley R."/>
            <person name="Andreopoulos W."/>
            <person name="He G."/>
            <person name="Johnson J."/>
            <person name="Barry K.W."/>
            <person name="Grigoriev I.V."/>
            <person name="Nagy L."/>
            <person name="Hibbett D."/>
            <person name="Henrissat B."/>
            <person name="Matheny P.B."/>
            <person name="Labbe J."/>
            <person name="Martin F."/>
        </authorList>
    </citation>
    <scope>NUCLEOTIDE SEQUENCE</scope>
    <source>
        <strain evidence="1">EC-137</strain>
    </source>
</reference>
<keyword evidence="2" id="KW-1185">Reference proteome</keyword>
<protein>
    <submittedName>
        <fullName evidence="1">Uncharacterized protein</fullName>
    </submittedName>
</protein>
<dbReference type="EMBL" id="MU273549">
    <property type="protein sequence ID" value="KAI0032328.1"/>
    <property type="molecule type" value="Genomic_DNA"/>
</dbReference>
<gene>
    <name evidence="1" type="ORF">K488DRAFT_78528</name>
</gene>
<name>A0ACB8QL61_9AGAM</name>